<reference evidence="3" key="1">
    <citation type="journal article" date="2019" name="Int. J. Syst. Evol. Microbiol.">
        <title>The Global Catalogue of Microorganisms (GCM) 10K type strain sequencing project: providing services to taxonomists for standard genome sequencing and annotation.</title>
        <authorList>
            <consortium name="The Broad Institute Genomics Platform"/>
            <consortium name="The Broad Institute Genome Sequencing Center for Infectious Disease"/>
            <person name="Wu L."/>
            <person name="Ma J."/>
        </authorList>
    </citation>
    <scope>NUCLEOTIDE SEQUENCE [LARGE SCALE GENOMIC DNA]</scope>
    <source>
        <strain evidence="3">CGMCC 4.1622</strain>
    </source>
</reference>
<comment type="caution">
    <text evidence="2">The sequence shown here is derived from an EMBL/GenBank/DDBJ whole genome shotgun (WGS) entry which is preliminary data.</text>
</comment>
<organism evidence="2 3">
    <name type="scientific">Kitasatospora cinereorecta</name>
    <dbReference type="NCBI Taxonomy" id="285560"/>
    <lineage>
        <taxon>Bacteria</taxon>
        <taxon>Bacillati</taxon>
        <taxon>Actinomycetota</taxon>
        <taxon>Actinomycetes</taxon>
        <taxon>Kitasatosporales</taxon>
        <taxon>Streptomycetaceae</taxon>
        <taxon>Kitasatospora</taxon>
    </lineage>
</organism>
<keyword evidence="3" id="KW-1185">Reference proteome</keyword>
<evidence type="ECO:0000313" key="2">
    <source>
        <dbReference type="EMBL" id="MFC5646779.1"/>
    </source>
</evidence>
<feature type="region of interest" description="Disordered" evidence="1">
    <location>
        <begin position="164"/>
        <end position="199"/>
    </location>
</feature>
<accession>A0ABW0VPQ6</accession>
<dbReference type="Proteomes" id="UP001596066">
    <property type="component" value="Unassembled WGS sequence"/>
</dbReference>
<evidence type="ECO:0008006" key="4">
    <source>
        <dbReference type="Google" id="ProtNLM"/>
    </source>
</evidence>
<evidence type="ECO:0000256" key="1">
    <source>
        <dbReference type="SAM" id="MobiDB-lite"/>
    </source>
</evidence>
<gene>
    <name evidence="2" type="ORF">ACFPZF_36235</name>
</gene>
<evidence type="ECO:0000313" key="3">
    <source>
        <dbReference type="Proteomes" id="UP001596066"/>
    </source>
</evidence>
<name>A0ABW0VPQ6_9ACTN</name>
<dbReference type="RefSeq" id="WP_346148997.1">
    <property type="nucleotide sequence ID" value="NZ_BAAAUA010000061.1"/>
</dbReference>
<feature type="compositionally biased region" description="Pro residues" evidence="1">
    <location>
        <begin position="164"/>
        <end position="176"/>
    </location>
</feature>
<dbReference type="EMBL" id="JBHSOC010000113">
    <property type="protein sequence ID" value="MFC5646779.1"/>
    <property type="molecule type" value="Genomic_DNA"/>
</dbReference>
<protein>
    <recommendedName>
        <fullName evidence="4">Pyrroline-5-carboxylate reductase catalytic N-terminal domain-containing protein</fullName>
    </recommendedName>
</protein>
<sequence length="199" mass="20324">MRPGLVIVVGTGEVARRIADRLSEAGFTVGAPPTGSAAAPQGTGDHVLVTAFDTTATDPQAFDAARRALAALPPGSRWLDATHRPVAGDDFWFPAAVLGHVTHVPVPIADIRGTLVASPPAVLDLHSRHIVDTIVGAAADLVLPTHSAAVPIASLEVGLAEPPAPLHRPRPVPAPCPADHSPAAPIPPCSDTGPDLHLL</sequence>
<proteinExistence type="predicted"/>